<dbReference type="Pfam" id="PF11734">
    <property type="entry name" value="TilS_C"/>
    <property type="match status" value="1"/>
</dbReference>
<dbReference type="CDD" id="cd01992">
    <property type="entry name" value="TilS_N"/>
    <property type="match status" value="1"/>
</dbReference>
<dbReference type="Pfam" id="PF09179">
    <property type="entry name" value="TilS"/>
    <property type="match status" value="1"/>
</dbReference>
<dbReference type="Gene3D" id="3.40.50.620">
    <property type="entry name" value="HUPs"/>
    <property type="match status" value="1"/>
</dbReference>
<comment type="caution">
    <text evidence="11">The sequence shown here is derived from an EMBL/GenBank/DDBJ whole genome shotgun (WGS) entry which is preliminary data.</text>
</comment>
<dbReference type="SUPFAM" id="SSF52402">
    <property type="entry name" value="Adenine nucleotide alpha hydrolases-like"/>
    <property type="match status" value="1"/>
</dbReference>
<keyword evidence="6 8" id="KW-0067">ATP-binding</keyword>
<dbReference type="Proteomes" id="UP000886860">
    <property type="component" value="Unassembled WGS sequence"/>
</dbReference>
<evidence type="ECO:0000256" key="8">
    <source>
        <dbReference type="HAMAP-Rule" id="MF_01161"/>
    </source>
</evidence>
<evidence type="ECO:0000256" key="3">
    <source>
        <dbReference type="ARBA" id="ARBA00022598"/>
    </source>
</evidence>
<dbReference type="NCBIfam" id="TIGR02433">
    <property type="entry name" value="lysidine_TilS_C"/>
    <property type="match status" value="1"/>
</dbReference>
<organism evidence="11 12">
    <name type="scientific">Candidatus Caccovicinus merdipullorum</name>
    <dbReference type="NCBI Taxonomy" id="2840724"/>
    <lineage>
        <taxon>Bacteria</taxon>
        <taxon>Bacillati</taxon>
        <taxon>Bacillota</taxon>
        <taxon>Clostridia</taxon>
        <taxon>Eubacteriales</taxon>
        <taxon>Candidatus Caccovicinus</taxon>
    </lineage>
</organism>
<feature type="transmembrane region" description="Helical" evidence="9">
    <location>
        <begin position="21"/>
        <end position="39"/>
    </location>
</feature>
<dbReference type="InterPro" id="IPR012094">
    <property type="entry name" value="tRNA_Ile_lys_synt"/>
</dbReference>
<proteinExistence type="inferred from homology"/>
<keyword evidence="9" id="KW-1133">Transmembrane helix</keyword>
<evidence type="ECO:0000256" key="4">
    <source>
        <dbReference type="ARBA" id="ARBA00022694"/>
    </source>
</evidence>
<dbReference type="InterPro" id="IPR012796">
    <property type="entry name" value="Lysidine-tRNA-synth_C"/>
</dbReference>
<name>A0A9D1GI17_9FIRM</name>
<dbReference type="InterPro" id="IPR014729">
    <property type="entry name" value="Rossmann-like_a/b/a_fold"/>
</dbReference>
<evidence type="ECO:0000256" key="1">
    <source>
        <dbReference type="ARBA" id="ARBA00004496"/>
    </source>
</evidence>
<gene>
    <name evidence="8 11" type="primary">tilS</name>
    <name evidence="11" type="ORF">IAB60_05355</name>
</gene>
<comment type="domain">
    <text evidence="8">The N-terminal region contains the highly conserved SGGXDS motif, predicted to be a P-loop motif involved in ATP binding.</text>
</comment>
<dbReference type="InterPro" id="IPR015262">
    <property type="entry name" value="tRNA_Ile_lys_synt_subst-bd"/>
</dbReference>
<evidence type="ECO:0000256" key="7">
    <source>
        <dbReference type="ARBA" id="ARBA00048539"/>
    </source>
</evidence>
<feature type="binding site" evidence="8">
    <location>
        <begin position="26"/>
        <end position="31"/>
    </location>
    <ligand>
        <name>ATP</name>
        <dbReference type="ChEBI" id="CHEBI:30616"/>
    </ligand>
</feature>
<dbReference type="Pfam" id="PF01171">
    <property type="entry name" value="ATP_bind_3"/>
    <property type="match status" value="1"/>
</dbReference>
<dbReference type="SUPFAM" id="SSF56037">
    <property type="entry name" value="PheT/TilS domain"/>
    <property type="match status" value="1"/>
</dbReference>
<dbReference type="SUPFAM" id="SSF82829">
    <property type="entry name" value="MesJ substrate recognition domain-like"/>
    <property type="match status" value="1"/>
</dbReference>
<dbReference type="AlphaFoldDB" id="A0A9D1GI17"/>
<sequence>MRRETEDFMVRHGMLRENGRILAALSGGADSVCLLYVLAGMREKWNLEIRAVHVNHGLRGQEAERDQAFSESCARSLEIPFSCVKVDVRELAVREGLSEEEAARNLRYQAFEEAAGHWEEEDGAPVLVAVAHHRDDNAETVLHNLFRGSGLRGLSGIRPVRGRIIRPLLWAGRREILEFLQAESISWITDSTNRSDAYTRNRIRNQILPLICGQINSRAPEHISQAAERIGQADAYLESQAEAWLKENRADLPMGAGFIGADAAALSRQPEIIQAYVVRRMMEETGEGMRDLSGVHVQAVLALLKKQSGSRADLPGGLWAFRQKDGIFLGRCRPDCTLETAARMSGGCAEKIEPPKLEFETFFLEKGMKFPQKQYTKWFDYDKIQGALSVRTRQTGDYFLLPGGGRKTVKSYMIDQKIPAGIRDRIFLLAEGSHVLWIIGWRISEGVKITSQTRRILQVHVSGGKENDR</sequence>
<dbReference type="Gene3D" id="1.20.59.20">
    <property type="match status" value="1"/>
</dbReference>
<evidence type="ECO:0000256" key="2">
    <source>
        <dbReference type="ARBA" id="ARBA00022490"/>
    </source>
</evidence>
<protein>
    <recommendedName>
        <fullName evidence="8">tRNA(Ile)-lysidine synthase</fullName>
        <ecNumber evidence="8">6.3.4.19</ecNumber>
    </recommendedName>
    <alternativeName>
        <fullName evidence="8">tRNA(Ile)-2-lysyl-cytidine synthase</fullName>
    </alternativeName>
    <alternativeName>
        <fullName evidence="8">tRNA(Ile)-lysidine synthetase</fullName>
    </alternativeName>
</protein>
<dbReference type="GO" id="GO:0005737">
    <property type="term" value="C:cytoplasm"/>
    <property type="evidence" value="ECO:0007669"/>
    <property type="project" value="UniProtKB-SubCell"/>
</dbReference>
<evidence type="ECO:0000256" key="9">
    <source>
        <dbReference type="SAM" id="Phobius"/>
    </source>
</evidence>
<feature type="domain" description="Lysidine-tRNA(Ile) synthetase C-terminal" evidence="10">
    <location>
        <begin position="388"/>
        <end position="459"/>
    </location>
</feature>
<keyword evidence="9" id="KW-0472">Membrane</keyword>
<evidence type="ECO:0000259" key="10">
    <source>
        <dbReference type="SMART" id="SM00977"/>
    </source>
</evidence>
<evidence type="ECO:0000256" key="5">
    <source>
        <dbReference type="ARBA" id="ARBA00022741"/>
    </source>
</evidence>
<dbReference type="NCBIfam" id="TIGR02432">
    <property type="entry name" value="lysidine_TilS_N"/>
    <property type="match status" value="1"/>
</dbReference>
<dbReference type="GO" id="GO:0006400">
    <property type="term" value="P:tRNA modification"/>
    <property type="evidence" value="ECO:0007669"/>
    <property type="project" value="UniProtKB-UniRule"/>
</dbReference>
<dbReference type="GO" id="GO:0032267">
    <property type="term" value="F:tRNA(Ile)-lysidine synthase activity"/>
    <property type="evidence" value="ECO:0007669"/>
    <property type="project" value="UniProtKB-EC"/>
</dbReference>
<comment type="function">
    <text evidence="8">Ligates lysine onto the cytidine present at position 34 of the AUA codon-specific tRNA(Ile) that contains the anticodon CAU, in an ATP-dependent manner. Cytidine is converted to lysidine, thus changing the amino acid specificity of the tRNA from methionine to isoleucine.</text>
</comment>
<dbReference type="InterPro" id="IPR012795">
    <property type="entry name" value="tRNA_Ile_lys_synt_N"/>
</dbReference>
<dbReference type="EMBL" id="DVKS01000088">
    <property type="protein sequence ID" value="HIT41522.1"/>
    <property type="molecule type" value="Genomic_DNA"/>
</dbReference>
<reference evidence="11" key="1">
    <citation type="submission" date="2020-10" db="EMBL/GenBank/DDBJ databases">
        <authorList>
            <person name="Gilroy R."/>
        </authorList>
    </citation>
    <scope>NUCLEOTIDE SEQUENCE</scope>
    <source>
        <strain evidence="11">CHK123-3438</strain>
    </source>
</reference>
<dbReference type="PANTHER" id="PTHR43033:SF1">
    <property type="entry name" value="TRNA(ILE)-LYSIDINE SYNTHASE-RELATED"/>
    <property type="match status" value="1"/>
</dbReference>
<comment type="catalytic activity">
    <reaction evidence="7 8">
        <text>cytidine(34) in tRNA(Ile2) + L-lysine + ATP = lysidine(34) in tRNA(Ile2) + AMP + diphosphate + H(+)</text>
        <dbReference type="Rhea" id="RHEA:43744"/>
        <dbReference type="Rhea" id="RHEA-COMP:10625"/>
        <dbReference type="Rhea" id="RHEA-COMP:10670"/>
        <dbReference type="ChEBI" id="CHEBI:15378"/>
        <dbReference type="ChEBI" id="CHEBI:30616"/>
        <dbReference type="ChEBI" id="CHEBI:32551"/>
        <dbReference type="ChEBI" id="CHEBI:33019"/>
        <dbReference type="ChEBI" id="CHEBI:82748"/>
        <dbReference type="ChEBI" id="CHEBI:83665"/>
        <dbReference type="ChEBI" id="CHEBI:456215"/>
        <dbReference type="EC" id="6.3.4.19"/>
    </reaction>
</comment>
<evidence type="ECO:0000256" key="6">
    <source>
        <dbReference type="ARBA" id="ARBA00022840"/>
    </source>
</evidence>
<comment type="similarity">
    <text evidence="8">Belongs to the tRNA(Ile)-lysidine synthase family.</text>
</comment>
<dbReference type="GO" id="GO:0005524">
    <property type="term" value="F:ATP binding"/>
    <property type="evidence" value="ECO:0007669"/>
    <property type="project" value="UniProtKB-UniRule"/>
</dbReference>
<reference evidence="11" key="2">
    <citation type="journal article" date="2021" name="PeerJ">
        <title>Extensive microbial diversity within the chicken gut microbiome revealed by metagenomics and culture.</title>
        <authorList>
            <person name="Gilroy R."/>
            <person name="Ravi A."/>
            <person name="Getino M."/>
            <person name="Pursley I."/>
            <person name="Horton D.L."/>
            <person name="Alikhan N.F."/>
            <person name="Baker D."/>
            <person name="Gharbi K."/>
            <person name="Hall N."/>
            <person name="Watson M."/>
            <person name="Adriaenssens E.M."/>
            <person name="Foster-Nyarko E."/>
            <person name="Jarju S."/>
            <person name="Secka A."/>
            <person name="Antonio M."/>
            <person name="Oren A."/>
            <person name="Chaudhuri R.R."/>
            <person name="La Ragione R."/>
            <person name="Hildebrand F."/>
            <person name="Pallen M.J."/>
        </authorList>
    </citation>
    <scope>NUCLEOTIDE SEQUENCE</scope>
    <source>
        <strain evidence="11">CHK123-3438</strain>
    </source>
</reference>
<evidence type="ECO:0000313" key="12">
    <source>
        <dbReference type="Proteomes" id="UP000886860"/>
    </source>
</evidence>
<dbReference type="EC" id="6.3.4.19" evidence="8"/>
<keyword evidence="5 8" id="KW-0547">Nucleotide-binding</keyword>
<dbReference type="HAMAP" id="MF_01161">
    <property type="entry name" value="tRNA_Ile_lys_synt"/>
    <property type="match status" value="1"/>
</dbReference>
<accession>A0A9D1GI17</accession>
<keyword evidence="3 8" id="KW-0436">Ligase</keyword>
<comment type="subcellular location">
    <subcellularLocation>
        <location evidence="1 8">Cytoplasm</location>
    </subcellularLocation>
</comment>
<dbReference type="PANTHER" id="PTHR43033">
    <property type="entry name" value="TRNA(ILE)-LYSIDINE SYNTHASE-RELATED"/>
    <property type="match status" value="1"/>
</dbReference>
<keyword evidence="9" id="KW-0812">Transmembrane</keyword>
<keyword evidence="4 8" id="KW-0819">tRNA processing</keyword>
<dbReference type="SMART" id="SM00977">
    <property type="entry name" value="TilS_C"/>
    <property type="match status" value="1"/>
</dbReference>
<evidence type="ECO:0000313" key="11">
    <source>
        <dbReference type="EMBL" id="HIT41522.1"/>
    </source>
</evidence>
<keyword evidence="2 8" id="KW-0963">Cytoplasm</keyword>
<dbReference type="InterPro" id="IPR011063">
    <property type="entry name" value="TilS/TtcA_N"/>
</dbReference>